<organism evidence="8">
    <name type="scientific">Octopus bimaculoides</name>
    <name type="common">California two-spotted octopus</name>
    <dbReference type="NCBI Taxonomy" id="37653"/>
    <lineage>
        <taxon>Eukaryota</taxon>
        <taxon>Metazoa</taxon>
        <taxon>Spiralia</taxon>
        <taxon>Lophotrochozoa</taxon>
        <taxon>Mollusca</taxon>
        <taxon>Cephalopoda</taxon>
        <taxon>Coleoidea</taxon>
        <taxon>Octopodiformes</taxon>
        <taxon>Octopoda</taxon>
        <taxon>Incirrata</taxon>
        <taxon>Octopodidae</taxon>
        <taxon>Octopus</taxon>
    </lineage>
</organism>
<dbReference type="PANTHER" id="PTHR23301:SF0">
    <property type="entry name" value="CHITIN-BINDING TYPE-2 DOMAIN-CONTAINING PROTEIN-RELATED"/>
    <property type="match status" value="1"/>
</dbReference>
<dbReference type="EMBL" id="KQ417458">
    <property type="protein sequence ID" value="KOF91882.1"/>
    <property type="molecule type" value="Genomic_DNA"/>
</dbReference>
<keyword evidence="4" id="KW-1015">Disulfide bond</keyword>
<dbReference type="InterPro" id="IPR013320">
    <property type="entry name" value="ConA-like_dom_sf"/>
</dbReference>
<sequence length="386" mass="43769">MKLFLGLLLLCVTSLSAFALENNALNKYCEKCLEESVVSGYYEHPKRCDAYVQCQFINKTLIAHEMFCNEGTCYNKDIQNCDYCSKTICQKKCNYETKFKDVFSCNKYFECDQSGFDYEAKFCPIQHRFDEKTSRCVSDFRCVGPIITRPCSETFKPSKSIGKFWQKNAVGWIEKDCGPGTGFDVKTCTCGKMIPLPEEKTCLLVDLPLKSNSFELSNKWYVENVDVTFRNNAAVFTTGSALVIPVLTNNDLGNSVEISMNFYLKSSPKDSYAIMTNGNCDRKPSISIEVENANTFPTVVGFMKLEGYMFPVQIKKRVELNQWYSIKFGKSNDKVRMYLNGQLVEEKTIPGYIETVDSALSIGKPCSSNPFIGSVNEFKLTKCPSW</sequence>
<keyword evidence="5" id="KW-0325">Glycoprotein</keyword>
<dbReference type="GO" id="GO:0005576">
    <property type="term" value="C:extracellular region"/>
    <property type="evidence" value="ECO:0007669"/>
    <property type="project" value="InterPro"/>
</dbReference>
<keyword evidence="2 6" id="KW-0732">Signal</keyword>
<dbReference type="InterPro" id="IPR036508">
    <property type="entry name" value="Chitin-bd_dom_sf"/>
</dbReference>
<dbReference type="Gene3D" id="2.170.140.10">
    <property type="entry name" value="Chitin binding domain"/>
    <property type="match status" value="1"/>
</dbReference>
<protein>
    <recommendedName>
        <fullName evidence="7">Chitin-binding type-2 domain-containing protein</fullName>
    </recommendedName>
</protein>
<dbReference type="Gene3D" id="2.60.120.200">
    <property type="match status" value="1"/>
</dbReference>
<dbReference type="PANTHER" id="PTHR23301">
    <property type="entry name" value="CHITIN BINDING PERITROPHIN-A"/>
    <property type="match status" value="1"/>
</dbReference>
<feature type="signal peptide" evidence="6">
    <location>
        <begin position="1"/>
        <end position="19"/>
    </location>
</feature>
<dbReference type="OMA" id="CANDKCA"/>
<feature type="chain" id="PRO_5005583882" description="Chitin-binding type-2 domain-containing protein" evidence="6">
    <location>
        <begin position="20"/>
        <end position="386"/>
    </location>
</feature>
<accession>A0A0L8HRR8</accession>
<dbReference type="PROSITE" id="PS50940">
    <property type="entry name" value="CHIT_BIND_II"/>
    <property type="match status" value="1"/>
</dbReference>
<dbReference type="GO" id="GO:0008061">
    <property type="term" value="F:chitin binding"/>
    <property type="evidence" value="ECO:0007669"/>
    <property type="project" value="UniProtKB-KW"/>
</dbReference>
<dbReference type="Pfam" id="PF13385">
    <property type="entry name" value="Laminin_G_3"/>
    <property type="match status" value="1"/>
</dbReference>
<proteinExistence type="predicted"/>
<dbReference type="InterPro" id="IPR051940">
    <property type="entry name" value="Chitin_bind-dev_reg"/>
</dbReference>
<feature type="domain" description="Chitin-binding type-2" evidence="7">
    <location>
        <begin position="90"/>
        <end position="144"/>
    </location>
</feature>
<evidence type="ECO:0000256" key="5">
    <source>
        <dbReference type="ARBA" id="ARBA00023180"/>
    </source>
</evidence>
<keyword evidence="3" id="KW-0677">Repeat</keyword>
<evidence type="ECO:0000256" key="2">
    <source>
        <dbReference type="ARBA" id="ARBA00022729"/>
    </source>
</evidence>
<dbReference type="Pfam" id="PF01607">
    <property type="entry name" value="CBM_14"/>
    <property type="match status" value="1"/>
</dbReference>
<dbReference type="SMART" id="SM00494">
    <property type="entry name" value="ChtBD2"/>
    <property type="match status" value="2"/>
</dbReference>
<dbReference type="SUPFAM" id="SSF49899">
    <property type="entry name" value="Concanavalin A-like lectins/glucanases"/>
    <property type="match status" value="1"/>
</dbReference>
<dbReference type="SUPFAM" id="SSF57625">
    <property type="entry name" value="Invertebrate chitin-binding proteins"/>
    <property type="match status" value="1"/>
</dbReference>
<keyword evidence="1" id="KW-0147">Chitin-binding</keyword>
<dbReference type="OrthoDB" id="6091452at2759"/>
<name>A0A0L8HRR8_OCTBM</name>
<evidence type="ECO:0000256" key="4">
    <source>
        <dbReference type="ARBA" id="ARBA00023157"/>
    </source>
</evidence>
<dbReference type="InterPro" id="IPR002557">
    <property type="entry name" value="Chitin-bd_dom"/>
</dbReference>
<evidence type="ECO:0000313" key="8">
    <source>
        <dbReference type="EMBL" id="KOF91882.1"/>
    </source>
</evidence>
<dbReference type="KEGG" id="obi:106869021"/>
<evidence type="ECO:0000256" key="1">
    <source>
        <dbReference type="ARBA" id="ARBA00022669"/>
    </source>
</evidence>
<dbReference type="AlphaFoldDB" id="A0A0L8HRR8"/>
<gene>
    <name evidence="8" type="ORF">OCBIM_22007881mg</name>
</gene>
<evidence type="ECO:0000256" key="3">
    <source>
        <dbReference type="ARBA" id="ARBA00022737"/>
    </source>
</evidence>
<evidence type="ECO:0000259" key="7">
    <source>
        <dbReference type="PROSITE" id="PS50940"/>
    </source>
</evidence>
<evidence type="ECO:0000256" key="6">
    <source>
        <dbReference type="SAM" id="SignalP"/>
    </source>
</evidence>
<reference evidence="8" key="1">
    <citation type="submission" date="2015-07" db="EMBL/GenBank/DDBJ databases">
        <title>MeaNS - Measles Nucleotide Surveillance Program.</title>
        <authorList>
            <person name="Tran T."/>
            <person name="Druce J."/>
        </authorList>
    </citation>
    <scope>NUCLEOTIDE SEQUENCE</scope>
    <source>
        <strain evidence="8">UCB-OBI-ISO-001</strain>
        <tissue evidence="8">Gonad</tissue>
    </source>
</reference>